<proteinExistence type="predicted"/>
<sequence>MVDTQIWGRKALVSTLNPVSKFVISFIVGFTVAFVFHTFSFTPWSSGTALDNRTGRCELRIGATAEKPLLSPRRITWVPGR</sequence>
<evidence type="ECO:0000256" key="1">
    <source>
        <dbReference type="SAM" id="Phobius"/>
    </source>
</evidence>
<reference evidence="2 3" key="1">
    <citation type="journal article" date="2021" name="Elife">
        <title>Chloroplast acquisition without the gene transfer in kleptoplastic sea slugs, Plakobranchus ocellatus.</title>
        <authorList>
            <person name="Maeda T."/>
            <person name="Takahashi S."/>
            <person name="Yoshida T."/>
            <person name="Shimamura S."/>
            <person name="Takaki Y."/>
            <person name="Nagai Y."/>
            <person name="Toyoda A."/>
            <person name="Suzuki Y."/>
            <person name="Arimoto A."/>
            <person name="Ishii H."/>
            <person name="Satoh N."/>
            <person name="Nishiyama T."/>
            <person name="Hasebe M."/>
            <person name="Maruyama T."/>
            <person name="Minagawa J."/>
            <person name="Obokata J."/>
            <person name="Shigenobu S."/>
        </authorList>
    </citation>
    <scope>NUCLEOTIDE SEQUENCE [LARGE SCALE GENOMIC DNA]</scope>
</reference>
<keyword evidence="3" id="KW-1185">Reference proteome</keyword>
<feature type="transmembrane region" description="Helical" evidence="1">
    <location>
        <begin position="22"/>
        <end position="44"/>
    </location>
</feature>
<gene>
    <name evidence="2" type="ORF">ElyMa_006552200</name>
</gene>
<dbReference type="EMBL" id="BMAT01013155">
    <property type="protein sequence ID" value="GFS06731.1"/>
    <property type="molecule type" value="Genomic_DNA"/>
</dbReference>
<dbReference type="Proteomes" id="UP000762676">
    <property type="component" value="Unassembled WGS sequence"/>
</dbReference>
<keyword evidence="1" id="KW-1133">Transmembrane helix</keyword>
<dbReference type="AlphaFoldDB" id="A0AAV4IC80"/>
<keyword evidence="1" id="KW-0472">Membrane</keyword>
<organism evidence="2 3">
    <name type="scientific">Elysia marginata</name>
    <dbReference type="NCBI Taxonomy" id="1093978"/>
    <lineage>
        <taxon>Eukaryota</taxon>
        <taxon>Metazoa</taxon>
        <taxon>Spiralia</taxon>
        <taxon>Lophotrochozoa</taxon>
        <taxon>Mollusca</taxon>
        <taxon>Gastropoda</taxon>
        <taxon>Heterobranchia</taxon>
        <taxon>Euthyneura</taxon>
        <taxon>Panpulmonata</taxon>
        <taxon>Sacoglossa</taxon>
        <taxon>Placobranchoidea</taxon>
        <taxon>Plakobranchidae</taxon>
        <taxon>Elysia</taxon>
    </lineage>
</organism>
<protein>
    <submittedName>
        <fullName evidence="2">Uncharacterized protein</fullName>
    </submittedName>
</protein>
<evidence type="ECO:0000313" key="3">
    <source>
        <dbReference type="Proteomes" id="UP000762676"/>
    </source>
</evidence>
<keyword evidence="1" id="KW-0812">Transmembrane</keyword>
<name>A0AAV4IC80_9GAST</name>
<comment type="caution">
    <text evidence="2">The sequence shown here is derived from an EMBL/GenBank/DDBJ whole genome shotgun (WGS) entry which is preliminary data.</text>
</comment>
<accession>A0AAV4IC80</accession>
<evidence type="ECO:0000313" key="2">
    <source>
        <dbReference type="EMBL" id="GFS06731.1"/>
    </source>
</evidence>